<keyword evidence="7" id="KW-0663">Pyridoxal phosphate</keyword>
<keyword evidence="6" id="KW-0479">Metal-binding</keyword>
<dbReference type="SUPFAM" id="SSF53383">
    <property type="entry name" value="PLP-dependent transferases"/>
    <property type="match status" value="1"/>
</dbReference>
<dbReference type="RefSeq" id="WP_200760314.1">
    <property type="nucleotide sequence ID" value="NZ_AP023366.1"/>
</dbReference>
<dbReference type="PANTHER" id="PTHR11601:SF34">
    <property type="entry name" value="CYSTEINE DESULFURASE"/>
    <property type="match status" value="1"/>
</dbReference>
<evidence type="ECO:0000256" key="2">
    <source>
        <dbReference type="ARBA" id="ARBA00006490"/>
    </source>
</evidence>
<keyword evidence="4" id="KW-0808">Transferase</keyword>
<comment type="cofactor">
    <cofactor evidence="1 11">
        <name>pyridoxal 5'-phosphate</name>
        <dbReference type="ChEBI" id="CHEBI:597326"/>
    </cofactor>
</comment>
<dbReference type="NCBIfam" id="NF002806">
    <property type="entry name" value="PRK02948.1"/>
    <property type="match status" value="1"/>
</dbReference>
<dbReference type="GO" id="GO:0031071">
    <property type="term" value="F:cysteine desulfurase activity"/>
    <property type="evidence" value="ECO:0007669"/>
    <property type="project" value="UniProtKB-EC"/>
</dbReference>
<dbReference type="InterPro" id="IPR015422">
    <property type="entry name" value="PyrdxlP-dep_Trfase_small"/>
</dbReference>
<accession>A0A7I8DAB1</accession>
<dbReference type="GO" id="GO:0046872">
    <property type="term" value="F:metal ion binding"/>
    <property type="evidence" value="ECO:0007669"/>
    <property type="project" value="UniProtKB-KW"/>
</dbReference>
<dbReference type="GO" id="GO:0051537">
    <property type="term" value="F:2 iron, 2 sulfur cluster binding"/>
    <property type="evidence" value="ECO:0007669"/>
    <property type="project" value="UniProtKB-KW"/>
</dbReference>
<keyword evidence="14" id="KW-1185">Reference proteome</keyword>
<evidence type="ECO:0000256" key="4">
    <source>
        <dbReference type="ARBA" id="ARBA00022679"/>
    </source>
</evidence>
<name>A0A7I8DAB1_9BACL</name>
<evidence type="ECO:0000256" key="9">
    <source>
        <dbReference type="ARBA" id="ARBA00023014"/>
    </source>
</evidence>
<dbReference type="InterPro" id="IPR020578">
    <property type="entry name" value="Aminotrans_V_PyrdxlP_BS"/>
</dbReference>
<dbReference type="Gene3D" id="3.90.1150.10">
    <property type="entry name" value="Aspartate Aminotransferase, domain 1"/>
    <property type="match status" value="1"/>
</dbReference>
<comment type="similarity">
    <text evidence="2">Belongs to the class-V pyridoxal-phosphate-dependent aminotransferase family. NifS/IscS subfamily.</text>
</comment>
<evidence type="ECO:0000259" key="12">
    <source>
        <dbReference type="Pfam" id="PF00266"/>
    </source>
</evidence>
<feature type="domain" description="Aminotransferase class V" evidence="12">
    <location>
        <begin position="4"/>
        <end position="363"/>
    </location>
</feature>
<dbReference type="PIRSF" id="PIRSF005572">
    <property type="entry name" value="NifS"/>
    <property type="match status" value="1"/>
</dbReference>
<comment type="catalytic activity">
    <reaction evidence="10">
        <text>(sulfur carrier)-H + L-cysteine = (sulfur carrier)-SH + L-alanine</text>
        <dbReference type="Rhea" id="RHEA:43892"/>
        <dbReference type="Rhea" id="RHEA-COMP:14737"/>
        <dbReference type="Rhea" id="RHEA-COMP:14739"/>
        <dbReference type="ChEBI" id="CHEBI:29917"/>
        <dbReference type="ChEBI" id="CHEBI:35235"/>
        <dbReference type="ChEBI" id="CHEBI:57972"/>
        <dbReference type="ChEBI" id="CHEBI:64428"/>
        <dbReference type="EC" id="2.8.1.7"/>
    </reaction>
</comment>
<dbReference type="InterPro" id="IPR015424">
    <property type="entry name" value="PyrdxlP-dep_Trfase"/>
</dbReference>
<dbReference type="Pfam" id="PF00266">
    <property type="entry name" value="Aminotran_5"/>
    <property type="match status" value="1"/>
</dbReference>
<organism evidence="13 14">
    <name type="scientific">Effusibacillus dendaii</name>
    <dbReference type="NCBI Taxonomy" id="2743772"/>
    <lineage>
        <taxon>Bacteria</taxon>
        <taxon>Bacillati</taxon>
        <taxon>Bacillota</taxon>
        <taxon>Bacilli</taxon>
        <taxon>Bacillales</taxon>
        <taxon>Alicyclobacillaceae</taxon>
        <taxon>Effusibacillus</taxon>
    </lineage>
</organism>
<evidence type="ECO:0000256" key="8">
    <source>
        <dbReference type="ARBA" id="ARBA00023004"/>
    </source>
</evidence>
<keyword evidence="5" id="KW-0001">2Fe-2S</keyword>
<evidence type="ECO:0000256" key="3">
    <source>
        <dbReference type="ARBA" id="ARBA00012239"/>
    </source>
</evidence>
<gene>
    <name evidence="13" type="ORF">skT53_12870</name>
</gene>
<sequence>MPVIYLDNAATTPLDPAVREAMEPYLTDQYGNPSSTHQMGRAARRAIERAREQVGEAIDADPAEIVFTSGGTESDNAAIMGAAVANRKKGRHIVTTSIEHHAVLHTCEFLEKIGFSVTYVPPGENGIVSSEEVRKAIRPDTTVVSVMHVNNETGAIQPIEEIADICREQEILFHTDAVQAVGLLPIRLKQTKIDLLSLSAHKLHGPKGVGVLYVRRGIAWTPILHGGSQERKKRAGTENVSGIVGLGAAMERTMQQQTEHYKQIVTLRNRMLAVLTEELDDLQINSPEESVPSILSLSFPNVSAETLLMNLDMEGIAASSGSACTSGSLQPSHVLMAMKRDENCVKSVIRFSFSNQNTVAEVETAARKTAAIVNRLRRK</sequence>
<evidence type="ECO:0000313" key="13">
    <source>
        <dbReference type="EMBL" id="BCJ86302.1"/>
    </source>
</evidence>
<dbReference type="KEGG" id="eff:skT53_12870"/>
<dbReference type="EC" id="2.8.1.7" evidence="3"/>
<dbReference type="InterPro" id="IPR015421">
    <property type="entry name" value="PyrdxlP-dep_Trfase_major"/>
</dbReference>
<evidence type="ECO:0000256" key="10">
    <source>
        <dbReference type="ARBA" id="ARBA00050776"/>
    </source>
</evidence>
<dbReference type="InterPro" id="IPR016454">
    <property type="entry name" value="Cysteine_dSase"/>
</dbReference>
<evidence type="ECO:0000313" key="14">
    <source>
        <dbReference type="Proteomes" id="UP000593802"/>
    </source>
</evidence>
<protein>
    <recommendedName>
        <fullName evidence="3">cysteine desulfurase</fullName>
        <ecNumber evidence="3">2.8.1.7</ecNumber>
    </recommendedName>
</protein>
<evidence type="ECO:0000256" key="11">
    <source>
        <dbReference type="RuleBase" id="RU004504"/>
    </source>
</evidence>
<dbReference type="InterPro" id="IPR000192">
    <property type="entry name" value="Aminotrans_V_dom"/>
</dbReference>
<evidence type="ECO:0000256" key="7">
    <source>
        <dbReference type="ARBA" id="ARBA00022898"/>
    </source>
</evidence>
<proteinExistence type="inferred from homology"/>
<keyword evidence="8" id="KW-0408">Iron</keyword>
<evidence type="ECO:0000256" key="5">
    <source>
        <dbReference type="ARBA" id="ARBA00022714"/>
    </source>
</evidence>
<dbReference type="PROSITE" id="PS00595">
    <property type="entry name" value="AA_TRANSFER_CLASS_5"/>
    <property type="match status" value="1"/>
</dbReference>
<dbReference type="Gene3D" id="1.10.260.50">
    <property type="match status" value="1"/>
</dbReference>
<evidence type="ECO:0000256" key="6">
    <source>
        <dbReference type="ARBA" id="ARBA00022723"/>
    </source>
</evidence>
<evidence type="ECO:0000256" key="1">
    <source>
        <dbReference type="ARBA" id="ARBA00001933"/>
    </source>
</evidence>
<dbReference type="EMBL" id="AP023366">
    <property type="protein sequence ID" value="BCJ86302.1"/>
    <property type="molecule type" value="Genomic_DNA"/>
</dbReference>
<reference evidence="13 14" key="1">
    <citation type="submission" date="2020-08" db="EMBL/GenBank/DDBJ databases">
        <title>Complete Genome Sequence of Effusibacillus dendaii Strain skT53, Isolated from Farmland soil.</title>
        <authorList>
            <person name="Konishi T."/>
            <person name="Kawasaki H."/>
        </authorList>
    </citation>
    <scope>NUCLEOTIDE SEQUENCE [LARGE SCALE GENOMIC DNA]</scope>
    <source>
        <strain evidence="14">skT53</strain>
    </source>
</reference>
<dbReference type="Gene3D" id="3.40.640.10">
    <property type="entry name" value="Type I PLP-dependent aspartate aminotransferase-like (Major domain)"/>
    <property type="match status" value="1"/>
</dbReference>
<dbReference type="FunFam" id="3.40.640.10:FF:000003">
    <property type="entry name" value="Cysteine desulfurase IscS"/>
    <property type="match status" value="1"/>
</dbReference>
<dbReference type="PANTHER" id="PTHR11601">
    <property type="entry name" value="CYSTEINE DESULFURYLASE FAMILY MEMBER"/>
    <property type="match status" value="1"/>
</dbReference>
<dbReference type="AlphaFoldDB" id="A0A7I8DAB1"/>
<dbReference type="Proteomes" id="UP000593802">
    <property type="component" value="Chromosome"/>
</dbReference>
<keyword evidence="9" id="KW-0411">Iron-sulfur</keyword>